<organism evidence="1 2">
    <name type="scientific">Anaeramoeba flamelloides</name>
    <dbReference type="NCBI Taxonomy" id="1746091"/>
    <lineage>
        <taxon>Eukaryota</taxon>
        <taxon>Metamonada</taxon>
        <taxon>Anaeramoebidae</taxon>
        <taxon>Anaeramoeba</taxon>
    </lineage>
</organism>
<protein>
    <submittedName>
        <fullName evidence="1">Uncharacterized protein</fullName>
    </submittedName>
</protein>
<keyword evidence="2" id="KW-1185">Reference proteome</keyword>
<accession>A0ABQ8XGI4</accession>
<proteinExistence type="predicted"/>
<dbReference type="EMBL" id="JAOAOG010000301">
    <property type="protein sequence ID" value="KAJ6231230.1"/>
    <property type="molecule type" value="Genomic_DNA"/>
</dbReference>
<evidence type="ECO:0000313" key="2">
    <source>
        <dbReference type="Proteomes" id="UP001150062"/>
    </source>
</evidence>
<gene>
    <name evidence="1" type="ORF">M0813_05958</name>
</gene>
<evidence type="ECO:0000313" key="1">
    <source>
        <dbReference type="EMBL" id="KAJ6231230.1"/>
    </source>
</evidence>
<dbReference type="Proteomes" id="UP001150062">
    <property type="component" value="Unassembled WGS sequence"/>
</dbReference>
<reference evidence="1" key="1">
    <citation type="submission" date="2022-08" db="EMBL/GenBank/DDBJ databases">
        <title>Novel sulfate-reducing endosymbionts in the free-living metamonad Anaeramoeba.</title>
        <authorList>
            <person name="Jerlstrom-Hultqvist J."/>
            <person name="Cepicka I."/>
            <person name="Gallot-Lavallee L."/>
            <person name="Salas-Leiva D."/>
            <person name="Curtis B.A."/>
            <person name="Zahonova K."/>
            <person name="Pipaliya S."/>
            <person name="Dacks J."/>
            <person name="Roger A.J."/>
        </authorList>
    </citation>
    <scope>NUCLEOTIDE SEQUENCE</scope>
    <source>
        <strain evidence="1">Schooner1</strain>
    </source>
</reference>
<sequence length="172" mass="20532">MSCVCFPQQKTNEIVYVPDQLKLLELQSLDIPLNFQLDTSSTKSNEQENDNFSDFGSLTSSDFTFPTDENSTRKEKINTNTVNFKQHQKLKCLNEGLYSIILQHKETEKKFFREIQQELDQNIKVDNILKRRKEYLQKVYGKNRKLENLYSPHQIKRILLRRKISQKNFNYF</sequence>
<comment type="caution">
    <text evidence="1">The sequence shown here is derived from an EMBL/GenBank/DDBJ whole genome shotgun (WGS) entry which is preliminary data.</text>
</comment>
<name>A0ABQ8XGI4_9EUKA</name>